<keyword evidence="2" id="KW-0645">Protease</keyword>
<accession>D9SEK1</accession>
<dbReference type="EMBL" id="CP002159">
    <property type="protein sequence ID" value="ADL54977.1"/>
    <property type="molecule type" value="Genomic_DNA"/>
</dbReference>
<evidence type="ECO:0000259" key="3">
    <source>
        <dbReference type="Pfam" id="PF10502"/>
    </source>
</evidence>
<dbReference type="InterPro" id="IPR036286">
    <property type="entry name" value="LexA/Signal_pep-like_sf"/>
</dbReference>
<reference evidence="4 5" key="1">
    <citation type="submission" date="2010-08" db="EMBL/GenBank/DDBJ databases">
        <title>Complete sequence of Gallionella capsiferriformans ES-2.</title>
        <authorList>
            <consortium name="US DOE Joint Genome Institute"/>
            <person name="Lucas S."/>
            <person name="Copeland A."/>
            <person name="Lapidus A."/>
            <person name="Cheng J.-F."/>
            <person name="Bruce D."/>
            <person name="Goodwin L."/>
            <person name="Pitluck S."/>
            <person name="Chertkov O."/>
            <person name="Davenport K.W."/>
            <person name="Detter J.C."/>
            <person name="Han C."/>
            <person name="Tapia R."/>
            <person name="Land M."/>
            <person name="Hauser L."/>
            <person name="Chang Y.-J."/>
            <person name="Jeffries C."/>
            <person name="Kyrpides N."/>
            <person name="Ivanova N."/>
            <person name="Mikhailova N."/>
            <person name="Shelobolina E.S."/>
            <person name="Picardal F."/>
            <person name="Roden E."/>
            <person name="Emerson D."/>
            <person name="Woyke T."/>
        </authorList>
    </citation>
    <scope>NUCLEOTIDE SEQUENCE [LARGE SCALE GENOMIC DNA]</scope>
    <source>
        <strain evidence="4 5">ES-2</strain>
    </source>
</reference>
<feature type="domain" description="Peptidase S26" evidence="3">
    <location>
        <begin position="28"/>
        <end position="172"/>
    </location>
</feature>
<organism evidence="4 5">
    <name type="scientific">Gallionella capsiferriformans (strain ES-2)</name>
    <name type="common">Gallionella ferruginea capsiferriformans (strain ES-2)</name>
    <dbReference type="NCBI Taxonomy" id="395494"/>
    <lineage>
        <taxon>Bacteria</taxon>
        <taxon>Pseudomonadati</taxon>
        <taxon>Pseudomonadota</taxon>
        <taxon>Betaproteobacteria</taxon>
        <taxon>Nitrosomonadales</taxon>
        <taxon>Gallionellaceae</taxon>
        <taxon>Gallionella</taxon>
    </lineage>
</organism>
<feature type="transmembrane region" description="Helical" evidence="2">
    <location>
        <begin position="20"/>
        <end position="41"/>
    </location>
</feature>
<name>D9SEK1_GALCS</name>
<dbReference type="Proteomes" id="UP000001235">
    <property type="component" value="Chromosome"/>
</dbReference>
<dbReference type="Gene3D" id="2.10.109.10">
    <property type="entry name" value="Umud Fragment, subunit A"/>
    <property type="match status" value="1"/>
</dbReference>
<comment type="catalytic activity">
    <reaction evidence="2">
        <text>Cleavage of hydrophobic, N-terminal signal or leader sequences from secreted and periplasmic proteins.</text>
        <dbReference type="EC" id="3.4.21.89"/>
    </reaction>
</comment>
<comment type="similarity">
    <text evidence="2">Belongs to the peptidase S26 family.</text>
</comment>
<evidence type="ECO:0000313" key="5">
    <source>
        <dbReference type="Proteomes" id="UP000001235"/>
    </source>
</evidence>
<proteinExistence type="inferred from homology"/>
<keyword evidence="2" id="KW-0472">Membrane</keyword>
<protein>
    <recommendedName>
        <fullName evidence="1 2">Signal peptidase I</fullName>
        <ecNumber evidence="2">3.4.21.89</ecNumber>
    </recommendedName>
</protein>
<dbReference type="STRING" id="395494.Galf_0945"/>
<dbReference type="GO" id="GO:0016020">
    <property type="term" value="C:membrane"/>
    <property type="evidence" value="ECO:0007669"/>
    <property type="project" value="UniProtKB-SubCell"/>
</dbReference>
<comment type="subcellular location">
    <subcellularLocation>
        <location evidence="2">Membrane</location>
        <topology evidence="2">Single-pass type II membrane protein</topology>
    </subcellularLocation>
</comment>
<gene>
    <name evidence="4" type="ordered locus">Galf_0945</name>
</gene>
<dbReference type="InterPro" id="IPR000223">
    <property type="entry name" value="Pept_S26A_signal_pept_1"/>
</dbReference>
<dbReference type="HOGENOM" id="CLU_104604_2_0_4"/>
<sequence>MKNTKPLEIWLWFVSRLDATYAHLLSHYLLYIALVLSYAVFASRYEFSVNVSVSLPGTLYLVEKGTLPTRDEYASFYYPSDFIYPKGTRFLKIVAGVPGDVVQSKNHHFFVNGKPVGVAMSTTSTGKHIQENDFEGVIPAGHYYVMGEHPLSLDSRYKVVGLLSNQAMVGRGFRLF</sequence>
<keyword evidence="2" id="KW-1133">Transmembrane helix</keyword>
<dbReference type="GO" id="GO:0009003">
    <property type="term" value="F:signal peptidase activity"/>
    <property type="evidence" value="ECO:0007669"/>
    <property type="project" value="UniProtKB-EC"/>
</dbReference>
<dbReference type="SUPFAM" id="SSF51306">
    <property type="entry name" value="LexA/Signal peptidase"/>
    <property type="match status" value="1"/>
</dbReference>
<dbReference type="KEGG" id="gca:Galf_0945"/>
<dbReference type="EC" id="3.4.21.89" evidence="2"/>
<keyword evidence="2" id="KW-0812">Transmembrane</keyword>
<keyword evidence="2" id="KW-0378">Hydrolase</keyword>
<dbReference type="Pfam" id="PF10502">
    <property type="entry name" value="Peptidase_S26"/>
    <property type="match status" value="1"/>
</dbReference>
<evidence type="ECO:0000256" key="2">
    <source>
        <dbReference type="RuleBase" id="RU362042"/>
    </source>
</evidence>
<evidence type="ECO:0000256" key="1">
    <source>
        <dbReference type="ARBA" id="ARBA00019232"/>
    </source>
</evidence>
<dbReference type="AlphaFoldDB" id="D9SEK1"/>
<dbReference type="NCBIfam" id="TIGR02227">
    <property type="entry name" value="sigpep_I_bact"/>
    <property type="match status" value="1"/>
</dbReference>
<dbReference type="GO" id="GO:0004252">
    <property type="term" value="F:serine-type endopeptidase activity"/>
    <property type="evidence" value="ECO:0007669"/>
    <property type="project" value="InterPro"/>
</dbReference>
<dbReference type="eggNOG" id="COG4959">
    <property type="taxonomic scope" value="Bacteria"/>
</dbReference>
<dbReference type="GO" id="GO:0006465">
    <property type="term" value="P:signal peptide processing"/>
    <property type="evidence" value="ECO:0007669"/>
    <property type="project" value="InterPro"/>
</dbReference>
<evidence type="ECO:0000313" key="4">
    <source>
        <dbReference type="EMBL" id="ADL54977.1"/>
    </source>
</evidence>
<keyword evidence="5" id="KW-1185">Reference proteome</keyword>
<dbReference type="InterPro" id="IPR019533">
    <property type="entry name" value="Peptidase_S26"/>
</dbReference>